<dbReference type="OrthoDB" id="448481at2"/>
<dbReference type="AlphaFoldDB" id="A0A3S1F9T2"/>
<dbReference type="PROSITE" id="PS50837">
    <property type="entry name" value="NACHT"/>
    <property type="match status" value="1"/>
</dbReference>
<dbReference type="Gene3D" id="3.40.50.300">
    <property type="entry name" value="P-loop containing nucleotide triphosphate hydrolases"/>
    <property type="match status" value="1"/>
</dbReference>
<dbReference type="STRING" id="211165.GCA_000317285_01961"/>
<dbReference type="PANTHER" id="PTHR46844:SF1">
    <property type="entry name" value="SLR5058 PROTEIN"/>
    <property type="match status" value="1"/>
</dbReference>
<dbReference type="Proteomes" id="UP000268857">
    <property type="component" value="Unassembled WGS sequence"/>
</dbReference>
<feature type="domain" description="NACHT" evidence="1">
    <location>
        <begin position="181"/>
        <end position="301"/>
    </location>
</feature>
<gene>
    <name evidence="3" type="ORF">PCC6912_55180</name>
</gene>
<organism evidence="3 4">
    <name type="scientific">Chlorogloeopsis fritschii PCC 6912</name>
    <dbReference type="NCBI Taxonomy" id="211165"/>
    <lineage>
        <taxon>Bacteria</taxon>
        <taxon>Bacillati</taxon>
        <taxon>Cyanobacteriota</taxon>
        <taxon>Cyanophyceae</taxon>
        <taxon>Nostocales</taxon>
        <taxon>Chlorogloeopsidaceae</taxon>
        <taxon>Chlorogloeopsis</taxon>
    </lineage>
</organism>
<evidence type="ECO:0008006" key="5">
    <source>
        <dbReference type="Google" id="ProtNLM"/>
    </source>
</evidence>
<name>A0A3S1F9T2_CHLFR</name>
<sequence length="775" mass="88779">MAKRSLKASAEGIRRAKQAFKRKKLTQKSLAGEVGLDTRQPIWKFFTGQPVDRQVFHEICRVLGINSQEIVENSTIENELISVENTPENSAYIDSLVQKARSAHQEKIQAQCGSLHLLDISRPIGLDDLYVEVNIFEEITNQRWLEISELQSLHPNEFNSFRYNQIHQQRINGLEAVSKYPKLLLLGKPGSGKTTFLQSIALRCARRDFQCDSLPIFINLKNFAEDTSNNNQISLFNYINQELSDCGVSKSELAAILLHGKALVLLDGLDEFTNTDSDKVFREIRSFSEKYYKNRIIITCRLAAYQYKFKGFTEVEIADFTLLQIRVFIDKWFVAVVKNSLPDARAKADNFMQKLELPENRQILELATIPILLNLTCLVFQFLGDFPTLRSELYKQALELLLVRWDEARGVKRDEVYRNLSLLHKIKLLSYLAATTFTQGDYFFSDNKIQQLIADYLGQFPHTPVDIEALQLDSGAVLKAIEAQHGLLIEQARGIYSFSHLMFQEYLTAREIIANANSQTLLKFVTQMGEKRWREVFLLTAGMMQPADELLLLMKQQINTLANSVPKLYEFLIWLEHKSSSVSASYKPASIRAFYFTLNLPIDHPLANNQTLAVSLDRRLTGKLAVDLALDLALVHALGVSLKMSDNIFCQRLSAIALALDLQDLLQDYPSLKKSLQQLQSELPSPYTDKIALKEWWQANGQNWTLELQNLIVSDRQICQDWQFNEKEWQLLQQYWDANKLLLDCLNHASDVTNSTIKSLERTLFLVESIVLAKY</sequence>
<evidence type="ECO:0000313" key="4">
    <source>
        <dbReference type="Proteomes" id="UP000268857"/>
    </source>
</evidence>
<evidence type="ECO:0000259" key="1">
    <source>
        <dbReference type="PROSITE" id="PS50837"/>
    </source>
</evidence>
<dbReference type="RefSeq" id="WP_016877080.1">
    <property type="nucleotide sequence ID" value="NZ_AJLN01000061.1"/>
</dbReference>
<dbReference type="SUPFAM" id="SSF52540">
    <property type="entry name" value="P-loop containing nucleoside triphosphate hydrolases"/>
    <property type="match status" value="1"/>
</dbReference>
<comment type="caution">
    <text evidence="3">The sequence shown here is derived from an EMBL/GenBank/DDBJ whole genome shotgun (WGS) entry which is preliminary data.</text>
</comment>
<evidence type="ECO:0000313" key="3">
    <source>
        <dbReference type="EMBL" id="RUR73741.1"/>
    </source>
</evidence>
<proteinExistence type="predicted"/>
<reference evidence="3 4" key="1">
    <citation type="journal article" date="2019" name="Genome Biol. Evol.">
        <title>Day and night: Metabolic profiles and evolutionary relationships of six axenic non-marine cyanobacteria.</title>
        <authorList>
            <person name="Will S.E."/>
            <person name="Henke P."/>
            <person name="Boedeker C."/>
            <person name="Huang S."/>
            <person name="Brinkmann H."/>
            <person name="Rohde M."/>
            <person name="Jarek M."/>
            <person name="Friedl T."/>
            <person name="Seufert S."/>
            <person name="Schumacher M."/>
            <person name="Overmann J."/>
            <person name="Neumann-Schaal M."/>
            <person name="Petersen J."/>
        </authorList>
    </citation>
    <scope>NUCLEOTIDE SEQUENCE [LARGE SCALE GENOMIC DNA]</scope>
    <source>
        <strain evidence="3 4">PCC 6912</strain>
    </source>
</reference>
<dbReference type="InterPro" id="IPR027417">
    <property type="entry name" value="P-loop_NTPase"/>
</dbReference>
<dbReference type="InterPro" id="IPR001387">
    <property type="entry name" value="Cro/C1-type_HTH"/>
</dbReference>
<dbReference type="EMBL" id="RSCJ01000033">
    <property type="protein sequence ID" value="RUR73741.1"/>
    <property type="molecule type" value="Genomic_DNA"/>
</dbReference>
<keyword evidence="4" id="KW-1185">Reference proteome</keyword>
<accession>A0A3S1F9T2</accession>
<dbReference type="Pfam" id="PF05729">
    <property type="entry name" value="NACHT"/>
    <property type="match status" value="1"/>
</dbReference>
<protein>
    <recommendedName>
        <fullName evidence="5">NACHT domain-containing protein</fullName>
    </recommendedName>
</protein>
<dbReference type="InterPro" id="IPR007111">
    <property type="entry name" value="NACHT_NTPase"/>
</dbReference>
<dbReference type="PANTHER" id="PTHR46844">
    <property type="entry name" value="SLR5058 PROTEIN"/>
    <property type="match status" value="1"/>
</dbReference>
<evidence type="ECO:0000259" key="2">
    <source>
        <dbReference type="PROSITE" id="PS50943"/>
    </source>
</evidence>
<dbReference type="Pfam" id="PF22727">
    <property type="entry name" value="NCH2"/>
    <property type="match status" value="1"/>
</dbReference>
<feature type="domain" description="HTH cro/C1-type" evidence="2">
    <location>
        <begin position="17"/>
        <end position="70"/>
    </location>
</feature>
<dbReference type="InterPro" id="IPR054501">
    <property type="entry name" value="NCH2"/>
</dbReference>
<dbReference type="PROSITE" id="PS50943">
    <property type="entry name" value="HTH_CROC1"/>
    <property type="match status" value="1"/>
</dbReference>